<dbReference type="Proteomes" id="UP000292818">
    <property type="component" value="Unassembled WGS sequence"/>
</dbReference>
<dbReference type="InterPro" id="IPR010380">
    <property type="entry name" value="DUF975"/>
</dbReference>
<proteinExistence type="predicted"/>
<keyword evidence="1" id="KW-1133">Transmembrane helix</keyword>
<evidence type="ECO:0008006" key="4">
    <source>
        <dbReference type="Google" id="ProtNLM"/>
    </source>
</evidence>
<gene>
    <name evidence="2" type="ORF">LDELB18P1_0228</name>
</gene>
<keyword evidence="1" id="KW-0472">Membrane</keyword>
<dbReference type="RefSeq" id="WP_423245299.1">
    <property type="nucleotide sequence ID" value="NZ_SETJ01000012.1"/>
</dbReference>
<feature type="transmembrane region" description="Helical" evidence="1">
    <location>
        <begin position="12"/>
        <end position="29"/>
    </location>
</feature>
<accession>A0A4Q7DXD1</accession>
<evidence type="ECO:0000313" key="2">
    <source>
        <dbReference type="EMBL" id="RZM17342.1"/>
    </source>
</evidence>
<dbReference type="Pfam" id="PF06161">
    <property type="entry name" value="DUF975"/>
    <property type="match status" value="1"/>
</dbReference>
<comment type="caution">
    <text evidence="2">The sequence shown here is derived from an EMBL/GenBank/DDBJ whole genome shotgun (WGS) entry which is preliminary data.</text>
</comment>
<organism evidence="2 3">
    <name type="scientific">Lactobacillus delbrueckii</name>
    <dbReference type="NCBI Taxonomy" id="1584"/>
    <lineage>
        <taxon>Bacteria</taxon>
        <taxon>Bacillati</taxon>
        <taxon>Bacillota</taxon>
        <taxon>Bacilli</taxon>
        <taxon>Lactobacillales</taxon>
        <taxon>Lactobacillaceae</taxon>
        <taxon>Lactobacillus</taxon>
    </lineage>
</organism>
<dbReference type="AlphaFoldDB" id="A0A4Q7DXD1"/>
<reference evidence="2 3" key="1">
    <citation type="submission" date="2019-01" db="EMBL/GenBank/DDBJ databases">
        <title>Colonization of the human gut by bovine bacteria present in Parmesan cheese.</title>
        <authorList>
            <person name="Lugli G.A."/>
            <person name="Milani C."/>
        </authorList>
    </citation>
    <scope>NUCLEOTIDE SEQUENCE [LARGE SCALE GENOMIC DNA]</scope>
    <source>
        <strain evidence="2 3">LDELB18P1</strain>
    </source>
</reference>
<protein>
    <recommendedName>
        <fullName evidence="4">DUF975 family protein</fullName>
    </recommendedName>
</protein>
<name>A0A4Q7DXD1_9LACO</name>
<evidence type="ECO:0000313" key="3">
    <source>
        <dbReference type="Proteomes" id="UP000292818"/>
    </source>
</evidence>
<evidence type="ECO:0000256" key="1">
    <source>
        <dbReference type="SAM" id="Phobius"/>
    </source>
</evidence>
<keyword evidence="1" id="KW-0812">Transmembrane</keyword>
<dbReference type="EMBL" id="SETJ01000012">
    <property type="protein sequence ID" value="RZM17342.1"/>
    <property type="molecule type" value="Genomic_DNA"/>
</dbReference>
<sequence>MIKQRKKESSSELSFLCFVYFSFLELSFIGWNILAGLSLGIGFLWLVPYYNAAHAEFYRTLAGDQFKSKDQVQSKNRSSSVRELSGFFVLNPGEGRR</sequence>